<dbReference type="GO" id="GO:0046982">
    <property type="term" value="F:protein heterodimerization activity"/>
    <property type="evidence" value="ECO:0007669"/>
    <property type="project" value="InterPro"/>
</dbReference>
<evidence type="ECO:0000256" key="9">
    <source>
        <dbReference type="SAM" id="MobiDB-lite"/>
    </source>
</evidence>
<protein>
    <recommendedName>
        <fullName evidence="7">SAGA complex subunit Spt7</fullName>
    </recommendedName>
</protein>
<dbReference type="PROSITE" id="PS00633">
    <property type="entry name" value="BROMODOMAIN_1"/>
    <property type="match status" value="1"/>
</dbReference>
<dbReference type="InterPro" id="IPR036427">
    <property type="entry name" value="Bromodomain-like_sf"/>
</dbReference>
<feature type="domain" description="Bromo" evidence="10">
    <location>
        <begin position="336"/>
        <end position="406"/>
    </location>
</feature>
<keyword evidence="2" id="KW-0597">Phosphoprotein</keyword>
<dbReference type="SMART" id="SM00297">
    <property type="entry name" value="BROMO"/>
    <property type="match status" value="1"/>
</dbReference>
<dbReference type="PRINTS" id="PR00503">
    <property type="entry name" value="BROMODOMAIN"/>
</dbReference>
<feature type="compositionally biased region" description="Basic and acidic residues" evidence="9">
    <location>
        <begin position="16"/>
        <end position="25"/>
    </location>
</feature>
<dbReference type="GO" id="GO:0005198">
    <property type="term" value="F:structural molecule activity"/>
    <property type="evidence" value="ECO:0007669"/>
    <property type="project" value="TreeGrafter"/>
</dbReference>
<evidence type="ECO:0000256" key="5">
    <source>
        <dbReference type="ARBA" id="ARBA00023163"/>
    </source>
</evidence>
<dbReference type="GO" id="GO:0000124">
    <property type="term" value="C:SAGA complex"/>
    <property type="evidence" value="ECO:0007669"/>
    <property type="project" value="InterPro"/>
</dbReference>
<evidence type="ECO:0000256" key="4">
    <source>
        <dbReference type="ARBA" id="ARBA00023117"/>
    </source>
</evidence>
<evidence type="ECO:0000259" key="10">
    <source>
        <dbReference type="PROSITE" id="PS50014"/>
    </source>
</evidence>
<dbReference type="FunFam" id="1.10.20.10:FF:000072">
    <property type="entry name" value="Transcriptional activator spt7"/>
    <property type="match status" value="1"/>
</dbReference>
<dbReference type="InterPro" id="IPR006565">
    <property type="entry name" value="BTP"/>
</dbReference>
<sequence>MSLGHHHVWLPPGHLRPPDDHHDSRSINGYSKSFSGPRTPQMRASVDADGSHAGNLISEADMAAEEDPRIAIFRDLYRRSEAKINNLFAGQKHVEDLVGAAVADADESDTKNERADEPAPPPVPAKKPARKLDDDDYDDYDDDDDGDAPSPPKPKPLTPSQESSAPPPLSRYTSGTTSAGGDASKETKKESLEDIRKKLEEDKKATEEAAKRSFHTIFYTLENDRDAMLDQQRLEESERQVEAEMSSQANAGNNATSASNGYGSLSNANLGASSLTLKNLIARIDMKRTMVQASDAELRSLMSEVRKNRSKWASEDKIGQEELYEAAEKVLSELKAMTEHSSAFLTRVNKRDAPDYYTIIKHPMDLGTMTKKLKALQYKSKQEFVDDLNLIWSNCFKYNTNPDHFLRKHALYMKKETEKLVPLIPEVVIRDRAEVEAEERRLQLAELDGAEESDDEPIMSSRGRKAPGKSSKKGAAPARNTPSGSEPPAGASSQPPAPVRADSDVPADGTQNGFATPPPGTQTPSDPTGAVAGISGSHGDSMDIDGLAPSTNALSALSAPGAEAEDPEYKVWKQVTKKDRALIAAERHRLFKGDKLNSDEPALLRTKAGMRRWLRNQIQSNAEGDKSNEPSAQAMEPGPAGESLAEGIEVEEDKVIPDYYDVMSGVPDLPGQLLWREDSDGNIVDASEEFLRVLPKGTFTQPESKLSRKMDANMRQMQETRKICSKIGIVKQMQLQSQMYQNQFQKYQPEPFVEHDVPPHVMNDEGPVVSPWVCKAALQRSVAKIFYHTGFEEYQPSALDAVTDIASDFFQKIGETFKSYIEAPKVPAGDSTDIVSSSNQWKKAYTEPEIVLHTLNSVGIGVEDIESYIKDDVERLGTKLATVHDRLRSLLSELLRPALADGGEDGSNAFADGSEQFVGGDFAEDIDEDFFGFKELGLDKEFGLATLSVPLHLLQNRMYNAAQSQNTSSTQTVTLFPPPPPYPRVTSETLPSQIGLVQAFFGAKLQANNNEGLVEDLELPPKQRPMAAKPRLPASGKIPPPSAPTGPTSSPQKRPLPPTAPGQQPNAIKPGPSEPSKKKVKKNSGVALEIPGSIADGDEAAANLDGTKTTDDPTSANLDSKDSAAEVSGVPVTESSNVKNGLDIPMSDVTVAGGGAGSIGDANGDLNKSNDSTAPLTNGTGGDTS</sequence>
<feature type="region of interest" description="Disordered" evidence="9">
    <location>
        <begin position="1024"/>
        <end position="1185"/>
    </location>
</feature>
<evidence type="ECO:0000256" key="6">
    <source>
        <dbReference type="ARBA" id="ARBA00023242"/>
    </source>
</evidence>
<name>A0A5N6UR51_ASPTM</name>
<dbReference type="PROSITE" id="PS50014">
    <property type="entry name" value="BROMODOMAIN_2"/>
    <property type="match status" value="1"/>
</dbReference>
<dbReference type="PANTHER" id="PTHR47343:SF1">
    <property type="entry name" value="TRANSCRIPTIONAL ACTIVATOR SPT7"/>
    <property type="match status" value="1"/>
</dbReference>
<evidence type="ECO:0000256" key="8">
    <source>
        <dbReference type="PROSITE-ProRule" id="PRU00035"/>
    </source>
</evidence>
<dbReference type="EMBL" id="ML738647">
    <property type="protein sequence ID" value="KAE8161112.1"/>
    <property type="molecule type" value="Genomic_DNA"/>
</dbReference>
<proteinExistence type="predicted"/>
<dbReference type="Gene3D" id="1.10.20.10">
    <property type="entry name" value="Histone, subunit A"/>
    <property type="match status" value="1"/>
</dbReference>
<feature type="compositionally biased region" description="Acidic residues" evidence="9">
    <location>
        <begin position="448"/>
        <end position="457"/>
    </location>
</feature>
<feature type="compositionally biased region" description="Low complexity" evidence="9">
    <location>
        <begin position="246"/>
        <end position="256"/>
    </location>
</feature>
<dbReference type="InterPro" id="IPR009072">
    <property type="entry name" value="Histone-fold"/>
</dbReference>
<reference evidence="11 12" key="1">
    <citation type="submission" date="2019-04" db="EMBL/GenBank/DDBJ databases">
        <title>Friends and foes A comparative genomics study of 23 Aspergillus species from section Flavi.</title>
        <authorList>
            <consortium name="DOE Joint Genome Institute"/>
            <person name="Kjaerbolling I."/>
            <person name="Vesth T."/>
            <person name="Frisvad J.C."/>
            <person name="Nybo J.L."/>
            <person name="Theobald S."/>
            <person name="Kildgaard S."/>
            <person name="Isbrandt T."/>
            <person name="Kuo A."/>
            <person name="Sato A."/>
            <person name="Lyhne E.K."/>
            <person name="Kogle M.E."/>
            <person name="Wiebenga A."/>
            <person name="Kun R.S."/>
            <person name="Lubbers R.J."/>
            <person name="Makela M.R."/>
            <person name="Barry K."/>
            <person name="Chovatia M."/>
            <person name="Clum A."/>
            <person name="Daum C."/>
            <person name="Haridas S."/>
            <person name="He G."/>
            <person name="LaButti K."/>
            <person name="Lipzen A."/>
            <person name="Mondo S."/>
            <person name="Riley R."/>
            <person name="Salamov A."/>
            <person name="Simmons B.A."/>
            <person name="Magnuson J.K."/>
            <person name="Henrissat B."/>
            <person name="Mortensen U.H."/>
            <person name="Larsen T.O."/>
            <person name="Devries R.P."/>
            <person name="Grigoriev I.V."/>
            <person name="Machida M."/>
            <person name="Baker S.E."/>
            <person name="Andersen M.R."/>
        </authorList>
    </citation>
    <scope>NUCLEOTIDE SEQUENCE [LARGE SCALE GENOMIC DNA]</scope>
    <source>
        <strain evidence="11 12">CBS 117626</strain>
    </source>
</reference>
<accession>A0A5N6UR51</accession>
<dbReference type="CDD" id="cd22927">
    <property type="entry name" value="HFD_SPT7"/>
    <property type="match status" value="1"/>
</dbReference>
<feature type="compositionally biased region" description="Acidic residues" evidence="9">
    <location>
        <begin position="134"/>
        <end position="147"/>
    </location>
</feature>
<keyword evidence="3" id="KW-0805">Transcription regulation</keyword>
<evidence type="ECO:0000256" key="2">
    <source>
        <dbReference type="ARBA" id="ARBA00022553"/>
    </source>
</evidence>
<keyword evidence="5" id="KW-0804">Transcription</keyword>
<dbReference type="Gene3D" id="1.20.920.10">
    <property type="entry name" value="Bromodomain-like"/>
    <property type="match status" value="1"/>
</dbReference>
<evidence type="ECO:0000256" key="7">
    <source>
        <dbReference type="ARBA" id="ARBA00093633"/>
    </source>
</evidence>
<evidence type="ECO:0000313" key="11">
    <source>
        <dbReference type="EMBL" id="KAE8161112.1"/>
    </source>
</evidence>
<dbReference type="OrthoDB" id="21449at2759"/>
<dbReference type="Pfam" id="PF00439">
    <property type="entry name" value="Bromodomain"/>
    <property type="match status" value="1"/>
</dbReference>
<feature type="compositionally biased region" description="Basic and acidic residues" evidence="9">
    <location>
        <begin position="183"/>
        <end position="192"/>
    </location>
</feature>
<dbReference type="AlphaFoldDB" id="A0A5N6UR51"/>
<dbReference type="PANTHER" id="PTHR47343">
    <property type="entry name" value="TRANSCRIPTIONAL ACTIVATOR SPT7"/>
    <property type="match status" value="1"/>
</dbReference>
<feature type="compositionally biased region" description="Basic residues" evidence="9">
    <location>
        <begin position="462"/>
        <end position="472"/>
    </location>
</feature>
<dbReference type="GO" id="GO:0006357">
    <property type="term" value="P:regulation of transcription by RNA polymerase II"/>
    <property type="evidence" value="ECO:0007669"/>
    <property type="project" value="UniProtKB-ARBA"/>
</dbReference>
<evidence type="ECO:0000256" key="1">
    <source>
        <dbReference type="ARBA" id="ARBA00004123"/>
    </source>
</evidence>
<keyword evidence="6" id="KW-0539">Nucleus</keyword>
<dbReference type="CDD" id="cd05510">
    <property type="entry name" value="Bromo_SPT7_like"/>
    <property type="match status" value="1"/>
</dbReference>
<comment type="subcellular location">
    <subcellularLocation>
        <location evidence="1">Nucleus</location>
    </subcellularLocation>
</comment>
<feature type="region of interest" description="Disordered" evidence="9">
    <location>
        <begin position="620"/>
        <end position="643"/>
    </location>
</feature>
<dbReference type="FunFam" id="1.20.920.10:FF:000032">
    <property type="entry name" value="Transcriptional activator spt7"/>
    <property type="match status" value="1"/>
</dbReference>
<feature type="compositionally biased region" description="Polar residues" evidence="9">
    <location>
        <begin position="1166"/>
        <end position="1178"/>
    </location>
</feature>
<dbReference type="InterPro" id="IPR001487">
    <property type="entry name" value="Bromodomain"/>
</dbReference>
<evidence type="ECO:0000256" key="3">
    <source>
        <dbReference type="ARBA" id="ARBA00023015"/>
    </source>
</evidence>
<feature type="region of interest" description="Disordered" evidence="9">
    <location>
        <begin position="232"/>
        <end position="256"/>
    </location>
</feature>
<gene>
    <name evidence="11" type="ORF">BDV40DRAFT_198525</name>
</gene>
<dbReference type="Pfam" id="PF07524">
    <property type="entry name" value="Bromo_TP"/>
    <property type="match status" value="1"/>
</dbReference>
<dbReference type="InterPro" id="IPR018359">
    <property type="entry name" value="Bromodomain_CS"/>
</dbReference>
<feature type="compositionally biased region" description="Basic and acidic residues" evidence="9">
    <location>
        <begin position="232"/>
        <end position="242"/>
    </location>
</feature>
<dbReference type="Proteomes" id="UP000326950">
    <property type="component" value="Unassembled WGS sequence"/>
</dbReference>
<dbReference type="SUPFAM" id="SSF47370">
    <property type="entry name" value="Bromodomain"/>
    <property type="match status" value="1"/>
</dbReference>
<feature type="region of interest" description="Disordered" evidence="9">
    <location>
        <begin position="103"/>
        <end position="192"/>
    </location>
</feature>
<dbReference type="GO" id="GO:0005634">
    <property type="term" value="C:nucleus"/>
    <property type="evidence" value="ECO:0007669"/>
    <property type="project" value="UniProtKB-SubCell"/>
</dbReference>
<dbReference type="InterPro" id="IPR037782">
    <property type="entry name" value="Spt7"/>
</dbReference>
<feature type="region of interest" description="Disordered" evidence="9">
    <location>
        <begin position="1"/>
        <end position="52"/>
    </location>
</feature>
<keyword evidence="4 8" id="KW-0103">Bromodomain</keyword>
<dbReference type="GO" id="GO:0046695">
    <property type="term" value="C:SLIK (SAGA-like) complex"/>
    <property type="evidence" value="ECO:0007669"/>
    <property type="project" value="InterPro"/>
</dbReference>
<feature type="compositionally biased region" description="Basic and acidic residues" evidence="9">
    <location>
        <begin position="108"/>
        <end position="117"/>
    </location>
</feature>
<feature type="compositionally biased region" description="Polar residues" evidence="9">
    <location>
        <begin position="26"/>
        <end position="38"/>
    </location>
</feature>
<feature type="compositionally biased region" description="Low complexity" evidence="9">
    <location>
        <begin position="473"/>
        <end position="494"/>
    </location>
</feature>
<evidence type="ECO:0000313" key="12">
    <source>
        <dbReference type="Proteomes" id="UP000326950"/>
    </source>
</evidence>
<keyword evidence="12" id="KW-1185">Reference proteome</keyword>
<feature type="region of interest" description="Disordered" evidence="9">
    <location>
        <begin position="446"/>
        <end position="548"/>
    </location>
</feature>
<dbReference type="GO" id="GO:0006325">
    <property type="term" value="P:chromatin organization"/>
    <property type="evidence" value="ECO:0007669"/>
    <property type="project" value="UniProtKB-ARBA"/>
</dbReference>
<organism evidence="11 12">
    <name type="scientific">Aspergillus tamarii</name>
    <dbReference type="NCBI Taxonomy" id="41984"/>
    <lineage>
        <taxon>Eukaryota</taxon>
        <taxon>Fungi</taxon>
        <taxon>Dikarya</taxon>
        <taxon>Ascomycota</taxon>
        <taxon>Pezizomycotina</taxon>
        <taxon>Eurotiomycetes</taxon>
        <taxon>Eurotiomycetidae</taxon>
        <taxon>Eurotiales</taxon>
        <taxon>Aspergillaceae</taxon>
        <taxon>Aspergillus</taxon>
        <taxon>Aspergillus subgen. Circumdati</taxon>
    </lineage>
</organism>